<dbReference type="InterPro" id="IPR014922">
    <property type="entry name" value="YdhG-like"/>
</dbReference>
<proteinExistence type="predicted"/>
<keyword evidence="3" id="KW-1185">Reference proteome</keyword>
<dbReference type="Gene3D" id="3.90.1150.200">
    <property type="match status" value="1"/>
</dbReference>
<evidence type="ECO:0000313" key="2">
    <source>
        <dbReference type="EMBL" id="OQD57980.1"/>
    </source>
</evidence>
<protein>
    <recommendedName>
        <fullName evidence="1">YdhG-like domain-containing protein</fullName>
    </recommendedName>
</protein>
<name>A0A1V6MZT9_METAZ</name>
<dbReference type="Proteomes" id="UP000191661">
    <property type="component" value="Unassembled WGS sequence"/>
</dbReference>
<accession>A0A1V6MZT9</accession>
<reference evidence="2 3" key="1">
    <citation type="submission" date="2014-12" db="EMBL/GenBank/DDBJ databases">
        <title>Genome sequence of Methanobrevibacter arboriphilicus DH1, DSM1125.</title>
        <authorList>
            <person name="Poehlein A."/>
            <person name="Thauer R.K."/>
            <person name="Seedorf H."/>
            <person name="Daniel R."/>
        </authorList>
    </citation>
    <scope>NUCLEOTIDE SEQUENCE [LARGE SCALE GENOMIC DNA]</scope>
    <source>
        <strain evidence="2 3">DH1</strain>
    </source>
</reference>
<sequence>MKDKKIIRKKRNIVKKIIVIKNIIYTNNILYKMLNGEIMGEDSVETIDEYISNFPENIQKILEKIRKTIKEVAPEATEKISWGIPTFYLNKNLVHFAAYKKHIGFYPNPNGIENFKEDLSKYKTSKGTVQFQYNEPIPYDLIRKIVEFRVQENKKEKENNIS</sequence>
<comment type="caution">
    <text evidence="2">The sequence shown here is derived from an EMBL/GenBank/DDBJ whole genome shotgun (WGS) entry which is preliminary data.</text>
</comment>
<organism evidence="2 3">
    <name type="scientific">Methanobrevibacter arboriphilus JCM 13429 = DSM 1125</name>
    <dbReference type="NCBI Taxonomy" id="1300164"/>
    <lineage>
        <taxon>Archaea</taxon>
        <taxon>Methanobacteriati</taxon>
        <taxon>Methanobacteriota</taxon>
        <taxon>Methanomada group</taxon>
        <taxon>Methanobacteria</taxon>
        <taxon>Methanobacteriales</taxon>
        <taxon>Methanobacteriaceae</taxon>
        <taxon>Methanobrevibacter</taxon>
    </lineage>
</organism>
<evidence type="ECO:0000313" key="3">
    <source>
        <dbReference type="Proteomes" id="UP000191661"/>
    </source>
</evidence>
<evidence type="ECO:0000259" key="1">
    <source>
        <dbReference type="Pfam" id="PF08818"/>
    </source>
</evidence>
<dbReference type="AlphaFoldDB" id="A0A1V6MZT9"/>
<dbReference type="Pfam" id="PF08818">
    <property type="entry name" value="DUF1801"/>
    <property type="match status" value="1"/>
</dbReference>
<dbReference type="SUPFAM" id="SSF159888">
    <property type="entry name" value="YdhG-like"/>
    <property type="match status" value="1"/>
</dbReference>
<feature type="domain" description="YdhG-like" evidence="1">
    <location>
        <begin position="59"/>
        <end position="150"/>
    </location>
</feature>
<dbReference type="EMBL" id="JXMW01000031">
    <property type="protein sequence ID" value="OQD57980.1"/>
    <property type="molecule type" value="Genomic_DNA"/>
</dbReference>
<gene>
    <name evidence="2" type="ORF">MBBAR_31c00160</name>
</gene>